<name>A0A7J0GEL1_9ERIC</name>
<feature type="compositionally biased region" description="Low complexity" evidence="2">
    <location>
        <begin position="191"/>
        <end position="201"/>
    </location>
</feature>
<dbReference type="Proteomes" id="UP000585474">
    <property type="component" value="Unassembled WGS sequence"/>
</dbReference>
<keyword evidence="4" id="KW-1185">Reference proteome</keyword>
<evidence type="ECO:0000313" key="4">
    <source>
        <dbReference type="Proteomes" id="UP000585474"/>
    </source>
</evidence>
<dbReference type="EMBL" id="BJWL01000020">
    <property type="protein sequence ID" value="GFZ09234.1"/>
    <property type="molecule type" value="Genomic_DNA"/>
</dbReference>
<keyword evidence="1" id="KW-0175">Coiled coil</keyword>
<sequence length="322" mass="34951">MSRMSVGVCRGRLSAIDGQPLNFPGLRGLGLPLVSSISIFAIEMGPTFAVAESGFLMAELPVRIYRLGPNEEVVIVQGNGSRIPILRPHSTNGLIGATKPSSTSTTVKNLMTLLLCCTTFPHCLEQLSRVALLPLRIWKPAPQRHRSSSDDVSEEVDAMAVDLVRVLTEAEAPKKKSKTAIVPPPAPAPAPFAEAPSSHSSPRPKRQHKVPILAVGELGKQVTAADTTREHDTCMALTQAVMLPRDVADLTAEDEVVAIRLTRSMANLERLKKYSNDLKRAQRKANTLEAKLKRAREKLVSAEAVLSKKRKKSRGVNVKPSD</sequence>
<gene>
    <name evidence="3" type="ORF">Acr_20g0010420</name>
</gene>
<protein>
    <submittedName>
        <fullName evidence="3">Uncharacterized protein</fullName>
    </submittedName>
</protein>
<comment type="caution">
    <text evidence="3">The sequence shown here is derived from an EMBL/GenBank/DDBJ whole genome shotgun (WGS) entry which is preliminary data.</text>
</comment>
<reference evidence="3 4" key="1">
    <citation type="submission" date="2019-07" db="EMBL/GenBank/DDBJ databases">
        <title>De Novo Assembly of kiwifruit Actinidia rufa.</title>
        <authorList>
            <person name="Sugita-Konishi S."/>
            <person name="Sato K."/>
            <person name="Mori E."/>
            <person name="Abe Y."/>
            <person name="Kisaki G."/>
            <person name="Hamano K."/>
            <person name="Suezawa K."/>
            <person name="Otani M."/>
            <person name="Fukuda T."/>
            <person name="Manabe T."/>
            <person name="Gomi K."/>
            <person name="Tabuchi M."/>
            <person name="Akimitsu K."/>
            <person name="Kataoka I."/>
        </authorList>
    </citation>
    <scope>NUCLEOTIDE SEQUENCE [LARGE SCALE GENOMIC DNA]</scope>
    <source>
        <strain evidence="4">cv. Fuchu</strain>
    </source>
</reference>
<evidence type="ECO:0000256" key="1">
    <source>
        <dbReference type="SAM" id="Coils"/>
    </source>
</evidence>
<organism evidence="3 4">
    <name type="scientific">Actinidia rufa</name>
    <dbReference type="NCBI Taxonomy" id="165716"/>
    <lineage>
        <taxon>Eukaryota</taxon>
        <taxon>Viridiplantae</taxon>
        <taxon>Streptophyta</taxon>
        <taxon>Embryophyta</taxon>
        <taxon>Tracheophyta</taxon>
        <taxon>Spermatophyta</taxon>
        <taxon>Magnoliopsida</taxon>
        <taxon>eudicotyledons</taxon>
        <taxon>Gunneridae</taxon>
        <taxon>Pentapetalae</taxon>
        <taxon>asterids</taxon>
        <taxon>Ericales</taxon>
        <taxon>Actinidiaceae</taxon>
        <taxon>Actinidia</taxon>
    </lineage>
</organism>
<accession>A0A7J0GEL1</accession>
<dbReference type="AlphaFoldDB" id="A0A7J0GEL1"/>
<proteinExistence type="predicted"/>
<feature type="coiled-coil region" evidence="1">
    <location>
        <begin position="271"/>
        <end position="312"/>
    </location>
</feature>
<feature type="region of interest" description="Disordered" evidence="2">
    <location>
        <begin position="174"/>
        <end position="209"/>
    </location>
</feature>
<evidence type="ECO:0000313" key="3">
    <source>
        <dbReference type="EMBL" id="GFZ09234.1"/>
    </source>
</evidence>
<evidence type="ECO:0000256" key="2">
    <source>
        <dbReference type="SAM" id="MobiDB-lite"/>
    </source>
</evidence>